<evidence type="ECO:0000256" key="4">
    <source>
        <dbReference type="ARBA" id="ARBA00023002"/>
    </source>
</evidence>
<protein>
    <recommendedName>
        <fullName evidence="7">Cysteine dioxygenase</fullName>
    </recommendedName>
</protein>
<dbReference type="PANTHER" id="PTHR12918:SF1">
    <property type="entry name" value="CYSTEINE DIOXYGENASE TYPE 1"/>
    <property type="match status" value="1"/>
</dbReference>
<dbReference type="SUPFAM" id="SSF51182">
    <property type="entry name" value="RmlC-like cupins"/>
    <property type="match status" value="1"/>
</dbReference>
<sequence length="226" mass="25343">MSVKNLVKTLESLGKFTPESVQEAISKCDLGAEDLGEWIDYDYPVSDSYGRKMVHNGGFFEVMIMSWRPGDYSSIHDHGKAEFGAVKIFGDAEHATFKLENQKLTTISRKIVKSGTTLKVTPSLIHQMGNPGEGNFFTLHVYGNVNLKDGVTSEARIFDYSRNELLFVNGGVFYLLPEDKIVRREELPEADYATRSRDLIEAAKRAKAMGNDSKYRLLMNEISSVS</sequence>
<dbReference type="EMBL" id="UINC01030606">
    <property type="protein sequence ID" value="SVB15268.1"/>
    <property type="molecule type" value="Genomic_DNA"/>
</dbReference>
<dbReference type="InterPro" id="IPR010300">
    <property type="entry name" value="CDO_1"/>
</dbReference>
<evidence type="ECO:0000256" key="2">
    <source>
        <dbReference type="ARBA" id="ARBA00022723"/>
    </source>
</evidence>
<evidence type="ECO:0008006" key="7">
    <source>
        <dbReference type="Google" id="ProtNLM"/>
    </source>
</evidence>
<comment type="similarity">
    <text evidence="1">Belongs to the cysteine dioxygenase family.</text>
</comment>
<organism evidence="6">
    <name type="scientific">marine metagenome</name>
    <dbReference type="NCBI Taxonomy" id="408172"/>
    <lineage>
        <taxon>unclassified sequences</taxon>
        <taxon>metagenomes</taxon>
        <taxon>ecological metagenomes</taxon>
    </lineage>
</organism>
<keyword evidence="4" id="KW-0560">Oxidoreductase</keyword>
<evidence type="ECO:0000256" key="3">
    <source>
        <dbReference type="ARBA" id="ARBA00022964"/>
    </source>
</evidence>
<proteinExistence type="inferred from homology"/>
<dbReference type="PANTHER" id="PTHR12918">
    <property type="entry name" value="CYSTEINE DIOXYGENASE"/>
    <property type="match status" value="1"/>
</dbReference>
<dbReference type="InterPro" id="IPR014710">
    <property type="entry name" value="RmlC-like_jellyroll"/>
</dbReference>
<gene>
    <name evidence="6" type="ORF">METZ01_LOCUS168122</name>
</gene>
<dbReference type="InterPro" id="IPR011051">
    <property type="entry name" value="RmlC_Cupin_sf"/>
</dbReference>
<name>A0A382BN61_9ZZZZ</name>
<dbReference type="Gene3D" id="2.60.120.10">
    <property type="entry name" value="Jelly Rolls"/>
    <property type="match status" value="1"/>
</dbReference>
<keyword evidence="3" id="KW-0223">Dioxygenase</keyword>
<dbReference type="CDD" id="cd10548">
    <property type="entry name" value="cupin_CDO"/>
    <property type="match status" value="1"/>
</dbReference>
<keyword evidence="2" id="KW-0479">Metal-binding</keyword>
<dbReference type="AlphaFoldDB" id="A0A382BN61"/>
<evidence type="ECO:0000256" key="5">
    <source>
        <dbReference type="ARBA" id="ARBA00023004"/>
    </source>
</evidence>
<evidence type="ECO:0000256" key="1">
    <source>
        <dbReference type="ARBA" id="ARBA00006622"/>
    </source>
</evidence>
<dbReference type="GO" id="GO:0016702">
    <property type="term" value="F:oxidoreductase activity, acting on single donors with incorporation of molecular oxygen, incorporation of two atoms of oxygen"/>
    <property type="evidence" value="ECO:0007669"/>
    <property type="project" value="InterPro"/>
</dbReference>
<accession>A0A382BN61</accession>
<evidence type="ECO:0000313" key="6">
    <source>
        <dbReference type="EMBL" id="SVB15268.1"/>
    </source>
</evidence>
<dbReference type="Pfam" id="PF05995">
    <property type="entry name" value="CDO_I"/>
    <property type="match status" value="1"/>
</dbReference>
<dbReference type="GO" id="GO:0008198">
    <property type="term" value="F:ferrous iron binding"/>
    <property type="evidence" value="ECO:0007669"/>
    <property type="project" value="TreeGrafter"/>
</dbReference>
<reference evidence="6" key="1">
    <citation type="submission" date="2018-05" db="EMBL/GenBank/DDBJ databases">
        <authorList>
            <person name="Lanie J.A."/>
            <person name="Ng W.-L."/>
            <person name="Kazmierczak K.M."/>
            <person name="Andrzejewski T.M."/>
            <person name="Davidsen T.M."/>
            <person name="Wayne K.J."/>
            <person name="Tettelin H."/>
            <person name="Glass J.I."/>
            <person name="Rusch D."/>
            <person name="Podicherti R."/>
            <person name="Tsui H.-C.T."/>
            <person name="Winkler M.E."/>
        </authorList>
    </citation>
    <scope>NUCLEOTIDE SEQUENCE</scope>
</reference>
<keyword evidence="5" id="KW-0408">Iron</keyword>